<dbReference type="InterPro" id="IPR029063">
    <property type="entry name" value="SAM-dependent_MTases_sf"/>
</dbReference>
<dbReference type="Pfam" id="PF13489">
    <property type="entry name" value="Methyltransf_23"/>
    <property type="match status" value="1"/>
</dbReference>
<sequence>MGEPCRLCHNNDTVGFAKTNNRDYLACDTCKLVFVSQPQLPDLETEWAEYRLHQNDPNDQRYRAHLAKLTTPLVKDLSKIAKGLDFGCGPGPTISVMLGEQGYDVANYDPAFYADKTLLQRQYDFISCTEVVEHFHNPARDFALLAGLLKPGGRLGIMTQLLNDEIDFKSWYYTREISHVAFYSVATMAWIGERFGWRVEVLGNDVILFETPSPRKGEGRDGG</sequence>
<organism evidence="1">
    <name type="scientific">hydrothermal vent metagenome</name>
    <dbReference type="NCBI Taxonomy" id="652676"/>
    <lineage>
        <taxon>unclassified sequences</taxon>
        <taxon>metagenomes</taxon>
        <taxon>ecological metagenomes</taxon>
    </lineage>
</organism>
<dbReference type="AlphaFoldDB" id="A0A3B0RGD3"/>
<dbReference type="SUPFAM" id="SSF53335">
    <property type="entry name" value="S-adenosyl-L-methionine-dependent methyltransferases"/>
    <property type="match status" value="1"/>
</dbReference>
<gene>
    <name evidence="1" type="ORF">MNBD_ALPHA08-1242</name>
</gene>
<dbReference type="EMBL" id="UOEC01000094">
    <property type="protein sequence ID" value="VAV92040.1"/>
    <property type="molecule type" value="Genomic_DNA"/>
</dbReference>
<reference evidence="1" key="1">
    <citation type="submission" date="2018-06" db="EMBL/GenBank/DDBJ databases">
        <authorList>
            <person name="Zhirakovskaya E."/>
        </authorList>
    </citation>
    <scope>NUCLEOTIDE SEQUENCE</scope>
</reference>
<evidence type="ECO:0000313" key="1">
    <source>
        <dbReference type="EMBL" id="VAV92040.1"/>
    </source>
</evidence>
<proteinExistence type="predicted"/>
<evidence type="ECO:0008006" key="2">
    <source>
        <dbReference type="Google" id="ProtNLM"/>
    </source>
</evidence>
<protein>
    <recommendedName>
        <fullName evidence="2">Methyltransferase associated with DUF414</fullName>
    </recommendedName>
</protein>
<dbReference type="Gene3D" id="3.40.50.150">
    <property type="entry name" value="Vaccinia Virus protein VP39"/>
    <property type="match status" value="1"/>
</dbReference>
<accession>A0A3B0RGD3</accession>
<name>A0A3B0RGD3_9ZZZZ</name>